<dbReference type="InterPro" id="IPR006135">
    <property type="entry name" value="T3SS_substrate_exporter"/>
</dbReference>
<keyword evidence="2" id="KW-0812">Transmembrane</keyword>
<accession>A0A270MXY7</accession>
<geneLocation type="plasmid" evidence="3">
    <name>unnamed1</name>
</geneLocation>
<dbReference type="Proteomes" id="UP000216433">
    <property type="component" value="Unassembled WGS sequence"/>
</dbReference>
<evidence type="ECO:0000256" key="2">
    <source>
        <dbReference type="SAM" id="Phobius"/>
    </source>
</evidence>
<proteinExistence type="inferred from homology"/>
<dbReference type="InterPro" id="IPR029025">
    <property type="entry name" value="T3SS_substrate_exporter_C"/>
</dbReference>
<evidence type="ECO:0000313" key="3">
    <source>
        <dbReference type="EMBL" id="PAM64667.1"/>
    </source>
</evidence>
<dbReference type="PRINTS" id="PR00950">
    <property type="entry name" value="TYPE3IMSPROT"/>
</dbReference>
<dbReference type="Gene3D" id="3.40.1690.10">
    <property type="entry name" value="secretion proteins EscU"/>
    <property type="match status" value="1"/>
</dbReference>
<dbReference type="Pfam" id="PF01312">
    <property type="entry name" value="Bac_export_2"/>
    <property type="match status" value="1"/>
</dbReference>
<dbReference type="SUPFAM" id="SSF160544">
    <property type="entry name" value="EscU C-terminal domain-like"/>
    <property type="match status" value="1"/>
</dbReference>
<comment type="caution">
    <text evidence="3">The sequence shown here is derived from an EMBL/GenBank/DDBJ whole genome shotgun (WGS) entry which is preliminary data.</text>
</comment>
<dbReference type="EMBL" id="NJGC01000149">
    <property type="protein sequence ID" value="PAM64667.1"/>
    <property type="molecule type" value="Genomic_DNA"/>
</dbReference>
<gene>
    <name evidence="4" type="ORF">CEK00_09535</name>
    <name evidence="3" type="ORF">CEK00_21855</name>
</gene>
<keyword evidence="2" id="KW-0472">Membrane</keyword>
<dbReference type="RefSeq" id="WP_095377862.1">
    <property type="nucleotide sequence ID" value="NZ_NJGC01000009.1"/>
</dbReference>
<dbReference type="Gene3D" id="6.10.250.2080">
    <property type="match status" value="1"/>
</dbReference>
<evidence type="ECO:0000313" key="4">
    <source>
        <dbReference type="EMBL" id="PAM71824.1"/>
    </source>
</evidence>
<feature type="transmembrane region" description="Helical" evidence="2">
    <location>
        <begin position="181"/>
        <end position="202"/>
    </location>
</feature>
<name>A0A270MXY7_STEMA</name>
<sequence>MKSEKATPHKLKKEAEKGKIFQSRDLMAVVVLVSGGLALFGMTSLVGVMDLYRELVQGGFQLGIGAALQRSLQVFAIAVLPVAVVCIVSAALVSLMLSRGILNGDALKFDLTRINPVNGFKNLFSMKSVKEIVKAVLYLVATIIFVTWMVKTVPFSVYNVLGASSGQAYRFWLSAGFQTSAGFLLALLPIAGAAAAADFWLYRKDLRMEKHEVKQEFKETQGNPEVKKRRREIGEELSAQMKADVAGASMVLANPTHIAVGIYLHDFDWPMPFVSLREQGAKARAIIAYAEKVGVPVVRDIRTARAVFHSCKRYQFVSNDNIEPVMRILRWLREVELAAGGDET</sequence>
<dbReference type="PANTHER" id="PTHR30531:SF14">
    <property type="entry name" value="SURFACE PRESENTATION OF ANTIGENS PROTEIN SPAS"/>
    <property type="match status" value="1"/>
</dbReference>
<protein>
    <submittedName>
        <fullName evidence="3">EscU/YscU/HrcU family type III secretion system export apparatus switch protein</fullName>
    </submittedName>
</protein>
<dbReference type="GO" id="GO:0005886">
    <property type="term" value="C:plasma membrane"/>
    <property type="evidence" value="ECO:0007669"/>
    <property type="project" value="TreeGrafter"/>
</dbReference>
<organism evidence="3 5">
    <name type="scientific">Stenotrophomonas maltophilia</name>
    <name type="common">Pseudomonas maltophilia</name>
    <name type="synonym">Xanthomonas maltophilia</name>
    <dbReference type="NCBI Taxonomy" id="40324"/>
    <lineage>
        <taxon>Bacteria</taxon>
        <taxon>Pseudomonadati</taxon>
        <taxon>Pseudomonadota</taxon>
        <taxon>Gammaproteobacteria</taxon>
        <taxon>Lysobacterales</taxon>
        <taxon>Lysobacteraceae</taxon>
        <taxon>Stenotrophomonas</taxon>
        <taxon>Stenotrophomonas maltophilia group</taxon>
    </lineage>
</organism>
<feature type="transmembrane region" description="Helical" evidence="2">
    <location>
        <begin position="72"/>
        <end position="97"/>
    </location>
</feature>
<keyword evidence="2" id="KW-1133">Transmembrane helix</keyword>
<feature type="transmembrane region" description="Helical" evidence="2">
    <location>
        <begin position="26"/>
        <end position="52"/>
    </location>
</feature>
<feature type="transmembrane region" description="Helical" evidence="2">
    <location>
        <begin position="135"/>
        <end position="161"/>
    </location>
</feature>
<evidence type="ECO:0000313" key="5">
    <source>
        <dbReference type="Proteomes" id="UP000216433"/>
    </source>
</evidence>
<reference evidence="3 5" key="1">
    <citation type="submission" date="2017-06" db="EMBL/GenBank/DDBJ databases">
        <title>Genome sequencing and assembly of Stenotrophomonas maltophilia DF07.</title>
        <authorList>
            <person name="Iyer R."/>
        </authorList>
    </citation>
    <scope>NUCLEOTIDE SEQUENCE [LARGE SCALE GENOMIC DNA]</scope>
    <source>
        <strain evidence="3 5">DF07</strain>
        <plasmid evidence="3">unnamed1</plasmid>
    </source>
</reference>
<keyword evidence="3" id="KW-0614">Plasmid</keyword>
<dbReference type="EMBL" id="NJGC01000009">
    <property type="protein sequence ID" value="PAM71824.1"/>
    <property type="molecule type" value="Genomic_DNA"/>
</dbReference>
<evidence type="ECO:0000256" key="1">
    <source>
        <dbReference type="ARBA" id="ARBA00010690"/>
    </source>
</evidence>
<dbReference type="GO" id="GO:0009306">
    <property type="term" value="P:protein secretion"/>
    <property type="evidence" value="ECO:0007669"/>
    <property type="project" value="InterPro"/>
</dbReference>
<dbReference type="AlphaFoldDB" id="A0A270MXY7"/>
<dbReference type="PANTHER" id="PTHR30531">
    <property type="entry name" value="FLAGELLAR BIOSYNTHETIC PROTEIN FLHB"/>
    <property type="match status" value="1"/>
</dbReference>
<comment type="similarity">
    <text evidence="1">Belongs to the type III secretion exporter family.</text>
</comment>